<keyword evidence="2" id="KW-1185">Reference proteome</keyword>
<proteinExistence type="predicted"/>
<dbReference type="EMBL" id="JAMKPW020000012">
    <property type="protein sequence ID" value="KAK8212894.1"/>
    <property type="molecule type" value="Genomic_DNA"/>
</dbReference>
<keyword evidence="1" id="KW-0418">Kinase</keyword>
<name>A0ACC3SK93_9PEZI</name>
<protein>
    <submittedName>
        <fullName evidence="1">Serine/threonine-protein kinase gin4</fullName>
        <ecNumber evidence="1">2.7.11.1</ecNumber>
    </submittedName>
</protein>
<sequence length="1331" mass="146808">MASRYRSTRPTHERKPLGPGEARANIQSTPAHSVKDEMHTSTSPQILPHGKSLDPNGSLDIRSSSPLPPPSPGNKRVSAIVEQEKPRNTKRDSEISNASSTASGAQKRKRKIGRWQLGKTIGKGGCSTVRLVRHVDSGQIGAVKIISRKMAETVRAQSLANLVDADKSIADLVAAGKMLPPPPPGLMREIAVMKLLDHPNIVRLYDVWENRNELYLIMEYVKGGELFHYIEQCRGLDEDESVYIFRQIVAALLYCHRLSIHHRDLKPENILLDRENLQVKLVDFGMAALQPHGAMLTTACGSPHYAAPEVIRGRPYDGGKADVWSCGVILYVMLTGTTPYNYDNEHNLKVMYEAIANANYYMPPELSWEAKDLIQRIFQRDPRKRISMSEIWEHPLLHKYDEEWGMPSLEEQKLGLLGPSPIDPRFMAQDEDDIDREILRNMRTLWHSVPERTLIKRLLSKDPNQEKYFYAALLKHREEHLENYAGGADAVSYSASDYHHNSPGMEDAPPMPTGKQTSQSQYSIMNNEHLKPSHSFVEPPSDASTYDPFRASRAKLEGKHDSYANVIVHRRGASRSSTGKPRTATAAQSMRQPHNQRVEALKRGSVRSNRSSSTLGNSPSVAKTMHSHKRSMSRGSTLGRRSMSRESMASSVWPSSPPTIDSHHRSRSGHKRGVSFNHVRRSSTASHLTAAGSINYEAYTPELAAKARQSQIEYAQEPVAAVSSPAAHAGNAVRSRKENTSTPAAPRVRGHKPGTPSTHMRADIRQISSELEKACEDAFFRSSVDSSINTSISMSEKPAAYDTPPSSVSRPSPKLGLYPSADVPGSYRPLPALPTDTPNTFIARTLEETRNKIAARSMTEGESNAKFDEVLATLEKIIPGASAGLDKQRVTSAPEAKAGDSVGFLPIITEEGRGDESPHERYRSVTAPVSRKEVGKRNDDGTIRVVPETSSMERNARKGHVEAYMGHEQGSQHLQAPTLAGRLLRKKSTDSAVGLPVPKSADENEAPEQEQRRPSWLRRFRSSEKTQEQPKPAVPQPWADMDDRQAAKKVQRKAAPPPIKISPVPEEVGVSHPTSSSSEFPIRAKEASSESKGFAKWFHKRPKTPKSPKEPKPSSSSGPAPDSPSTVHQQEPTTRHAPTSTHPAYNPCPFRTTAPPPPPHLDPIPSATSLHNYSTTSPSSPSAPPTQGAPTEPTRSWFARFLRLRPASHIHCFSIPRGRARHALMSLLASWAAAGHGIADLVFFPADNIITFRVDKTNALGIKPVVVRVELFVVLEHGRKVGLSLARWSQVRGAASGFEQAVGTVEGVLRERGVLVEDEGKWRAMCESLGE</sequence>
<comment type="caution">
    <text evidence="1">The sequence shown here is derived from an EMBL/GenBank/DDBJ whole genome shotgun (WGS) entry which is preliminary data.</text>
</comment>
<reference evidence="1" key="1">
    <citation type="submission" date="2024-02" db="EMBL/GenBank/DDBJ databases">
        <title>Metagenome Assembled Genome of Zalaria obscura JY119.</title>
        <authorList>
            <person name="Vighnesh L."/>
            <person name="Jagadeeshwari U."/>
            <person name="Venkata Ramana C."/>
            <person name="Sasikala C."/>
        </authorList>
    </citation>
    <scope>NUCLEOTIDE SEQUENCE</scope>
    <source>
        <strain evidence="1">JY119</strain>
    </source>
</reference>
<organism evidence="1 2">
    <name type="scientific">Zalaria obscura</name>
    <dbReference type="NCBI Taxonomy" id="2024903"/>
    <lineage>
        <taxon>Eukaryota</taxon>
        <taxon>Fungi</taxon>
        <taxon>Dikarya</taxon>
        <taxon>Ascomycota</taxon>
        <taxon>Pezizomycotina</taxon>
        <taxon>Dothideomycetes</taxon>
        <taxon>Dothideomycetidae</taxon>
        <taxon>Dothideales</taxon>
        <taxon>Zalariaceae</taxon>
        <taxon>Zalaria</taxon>
    </lineage>
</organism>
<evidence type="ECO:0000313" key="1">
    <source>
        <dbReference type="EMBL" id="KAK8212894.1"/>
    </source>
</evidence>
<dbReference type="Proteomes" id="UP001320706">
    <property type="component" value="Unassembled WGS sequence"/>
</dbReference>
<dbReference type="EC" id="2.7.11.1" evidence="1"/>
<keyword evidence="1" id="KW-0808">Transferase</keyword>
<evidence type="ECO:0000313" key="2">
    <source>
        <dbReference type="Proteomes" id="UP001320706"/>
    </source>
</evidence>
<accession>A0ACC3SK93</accession>
<gene>
    <name evidence="1" type="primary">GIN4</name>
    <name evidence="1" type="ORF">M8818_003059</name>
</gene>